<evidence type="ECO:0000313" key="5">
    <source>
        <dbReference type="Proteomes" id="UP000249061"/>
    </source>
</evidence>
<dbReference type="InterPro" id="IPR029045">
    <property type="entry name" value="ClpP/crotonase-like_dom_sf"/>
</dbReference>
<gene>
    <name evidence="4" type="ORF">DI536_06970</name>
</gene>
<proteinExistence type="inferred from homology"/>
<evidence type="ECO:0000313" key="4">
    <source>
        <dbReference type="EMBL" id="PZR16032.1"/>
    </source>
</evidence>
<name>A0A2W5TMZ3_9BACT</name>
<reference evidence="4 5" key="1">
    <citation type="submission" date="2017-08" db="EMBL/GenBank/DDBJ databases">
        <title>Infants hospitalized years apart are colonized by the same room-sourced microbial strains.</title>
        <authorList>
            <person name="Brooks B."/>
            <person name="Olm M.R."/>
            <person name="Firek B.A."/>
            <person name="Baker R."/>
            <person name="Thomas B.C."/>
            <person name="Morowitz M.J."/>
            <person name="Banfield J.F."/>
        </authorList>
    </citation>
    <scope>NUCLEOTIDE SEQUENCE [LARGE SCALE GENOMIC DNA]</scope>
    <source>
        <strain evidence="4">S2_003_000_R2_14</strain>
    </source>
</reference>
<organism evidence="4 5">
    <name type="scientific">Archangium gephyra</name>
    <dbReference type="NCBI Taxonomy" id="48"/>
    <lineage>
        <taxon>Bacteria</taxon>
        <taxon>Pseudomonadati</taxon>
        <taxon>Myxococcota</taxon>
        <taxon>Myxococcia</taxon>
        <taxon>Myxococcales</taxon>
        <taxon>Cystobacterineae</taxon>
        <taxon>Archangiaceae</taxon>
        <taxon>Archangium</taxon>
    </lineage>
</organism>
<evidence type="ECO:0000256" key="3">
    <source>
        <dbReference type="RuleBase" id="RU003707"/>
    </source>
</evidence>
<accession>A0A2W5TMZ3</accession>
<evidence type="ECO:0000256" key="2">
    <source>
        <dbReference type="ARBA" id="ARBA00023239"/>
    </source>
</evidence>
<dbReference type="InterPro" id="IPR018376">
    <property type="entry name" value="Enoyl-CoA_hyd/isom_CS"/>
</dbReference>
<dbReference type="EMBL" id="QFQP01000004">
    <property type="protein sequence ID" value="PZR16032.1"/>
    <property type="molecule type" value="Genomic_DNA"/>
</dbReference>
<evidence type="ECO:0000256" key="1">
    <source>
        <dbReference type="ARBA" id="ARBA00005254"/>
    </source>
</evidence>
<dbReference type="SUPFAM" id="SSF52096">
    <property type="entry name" value="ClpP/crotonase"/>
    <property type="match status" value="1"/>
</dbReference>
<dbReference type="PANTHER" id="PTHR11941:SF54">
    <property type="entry name" value="ENOYL-COA HYDRATASE, MITOCHONDRIAL"/>
    <property type="match status" value="1"/>
</dbReference>
<comment type="similarity">
    <text evidence="1 3">Belongs to the enoyl-CoA hydratase/isomerase family.</text>
</comment>
<keyword evidence="2" id="KW-0456">Lyase</keyword>
<dbReference type="CDD" id="cd06558">
    <property type="entry name" value="crotonase-like"/>
    <property type="match status" value="1"/>
</dbReference>
<dbReference type="InterPro" id="IPR014748">
    <property type="entry name" value="Enoyl-CoA_hydra_C"/>
</dbReference>
<comment type="caution">
    <text evidence="4">The sequence shown here is derived from an EMBL/GenBank/DDBJ whole genome shotgun (WGS) entry which is preliminary data.</text>
</comment>
<dbReference type="Gene3D" id="3.90.226.10">
    <property type="entry name" value="2-enoyl-CoA Hydratase, Chain A, domain 1"/>
    <property type="match status" value="1"/>
</dbReference>
<protein>
    <submittedName>
        <fullName evidence="4">Crotonase</fullName>
    </submittedName>
</protein>
<dbReference type="GO" id="GO:0006635">
    <property type="term" value="P:fatty acid beta-oxidation"/>
    <property type="evidence" value="ECO:0007669"/>
    <property type="project" value="TreeGrafter"/>
</dbReference>
<dbReference type="AlphaFoldDB" id="A0A2W5TMZ3"/>
<dbReference type="Pfam" id="PF00378">
    <property type="entry name" value="ECH_1"/>
    <property type="match status" value="1"/>
</dbReference>
<dbReference type="Gene3D" id="1.10.12.10">
    <property type="entry name" value="Lyase 2-enoyl-coa Hydratase, Chain A, domain 2"/>
    <property type="match status" value="1"/>
</dbReference>
<dbReference type="Proteomes" id="UP000249061">
    <property type="component" value="Unassembled WGS sequence"/>
</dbReference>
<dbReference type="PANTHER" id="PTHR11941">
    <property type="entry name" value="ENOYL-COA HYDRATASE-RELATED"/>
    <property type="match status" value="1"/>
</dbReference>
<dbReference type="InterPro" id="IPR001753">
    <property type="entry name" value="Enoyl-CoA_hydra/iso"/>
</dbReference>
<dbReference type="GO" id="GO:0016829">
    <property type="term" value="F:lyase activity"/>
    <property type="evidence" value="ECO:0007669"/>
    <property type="project" value="UniProtKB-KW"/>
</dbReference>
<dbReference type="PROSITE" id="PS00166">
    <property type="entry name" value="ENOYL_COA_HYDRATASE"/>
    <property type="match status" value="1"/>
</dbReference>
<sequence length="257" mass="27739">MDELLYEVTGQIARVTLHREAARNALSGPMVQAMIAALDRAEADPSVRCVVLTGAGSRVFCAGADLSTLQADGFLDAHESRRSFAQMLLRFQQLKKPTIARVNGHALAGGVGLMLACDLAVAVDSAGVGVPEIDRGLFPMMVLALLQRHVGRKRALELLLTGDRLTATQARDWGLVNRVVPANQLDSEVNTLAEKLAGKSLAVVALGRRSFFTAEDLPLSQALEFLVDQLSINVLAEDAMEGVTAFLEKRPPKWNDR</sequence>